<evidence type="ECO:0000313" key="3">
    <source>
        <dbReference type="EMBL" id="KAF2321625.1"/>
    </source>
</evidence>
<dbReference type="InterPro" id="IPR029058">
    <property type="entry name" value="AB_hydrolase_fold"/>
</dbReference>
<dbReference type="EMBL" id="JAAGAX010000002">
    <property type="protein sequence ID" value="KAF2321625.1"/>
    <property type="molecule type" value="Genomic_DNA"/>
</dbReference>
<feature type="region of interest" description="Disordered" evidence="1">
    <location>
        <begin position="359"/>
        <end position="386"/>
    </location>
</feature>
<proteinExistence type="predicted"/>
<dbReference type="Proteomes" id="UP000467840">
    <property type="component" value="Chromosome 11"/>
</dbReference>
<accession>A0A6A6N9X0</accession>
<reference evidence="3 4" key="1">
    <citation type="journal article" date="2020" name="Mol. Plant">
        <title>The Chromosome-Based Rubber Tree Genome Provides New Insights into Spurge Genome Evolution and Rubber Biosynthesis.</title>
        <authorList>
            <person name="Liu J."/>
            <person name="Shi C."/>
            <person name="Shi C.C."/>
            <person name="Li W."/>
            <person name="Zhang Q.J."/>
            <person name="Zhang Y."/>
            <person name="Li K."/>
            <person name="Lu H.F."/>
            <person name="Shi C."/>
            <person name="Zhu S.T."/>
            <person name="Xiao Z.Y."/>
            <person name="Nan H."/>
            <person name="Yue Y."/>
            <person name="Zhu X.G."/>
            <person name="Wu Y."/>
            <person name="Hong X.N."/>
            <person name="Fan G.Y."/>
            <person name="Tong Y."/>
            <person name="Zhang D."/>
            <person name="Mao C.L."/>
            <person name="Liu Y.L."/>
            <person name="Hao S.J."/>
            <person name="Liu W.Q."/>
            <person name="Lv M.Q."/>
            <person name="Zhang H.B."/>
            <person name="Liu Y."/>
            <person name="Hu-Tang G.R."/>
            <person name="Wang J.P."/>
            <person name="Wang J.H."/>
            <person name="Sun Y.H."/>
            <person name="Ni S.B."/>
            <person name="Chen W.B."/>
            <person name="Zhang X.C."/>
            <person name="Jiao Y.N."/>
            <person name="Eichler E.E."/>
            <person name="Li G.H."/>
            <person name="Liu X."/>
            <person name="Gao L.Z."/>
        </authorList>
    </citation>
    <scope>NUCLEOTIDE SEQUENCE [LARGE SCALE GENOMIC DNA]</scope>
    <source>
        <strain evidence="4">cv. GT1</strain>
        <tissue evidence="3">Leaf</tissue>
    </source>
</reference>
<dbReference type="Pfam" id="PF00561">
    <property type="entry name" value="Abhydrolase_1"/>
    <property type="match status" value="1"/>
</dbReference>
<dbReference type="InterPro" id="IPR000073">
    <property type="entry name" value="AB_hydrolase_1"/>
</dbReference>
<dbReference type="PANTHER" id="PTHR45763:SF28">
    <property type="entry name" value="ALPHA_BETA-HYDROLASES SUPERFAMILY PROTEIN"/>
    <property type="match status" value="1"/>
</dbReference>
<organism evidence="3 4">
    <name type="scientific">Hevea brasiliensis</name>
    <name type="common">Para rubber tree</name>
    <name type="synonym">Siphonia brasiliensis</name>
    <dbReference type="NCBI Taxonomy" id="3981"/>
    <lineage>
        <taxon>Eukaryota</taxon>
        <taxon>Viridiplantae</taxon>
        <taxon>Streptophyta</taxon>
        <taxon>Embryophyta</taxon>
        <taxon>Tracheophyta</taxon>
        <taxon>Spermatophyta</taxon>
        <taxon>Magnoliopsida</taxon>
        <taxon>eudicotyledons</taxon>
        <taxon>Gunneridae</taxon>
        <taxon>Pentapetalae</taxon>
        <taxon>rosids</taxon>
        <taxon>fabids</taxon>
        <taxon>Malpighiales</taxon>
        <taxon>Euphorbiaceae</taxon>
        <taxon>Crotonoideae</taxon>
        <taxon>Micrandreae</taxon>
        <taxon>Hevea</taxon>
    </lineage>
</organism>
<sequence>MIGLLGMVYQATQLRPPQRDSPPGNSPRVRLSDGRYLAYREKGVPKNKSKYKIIIVHGFGSSKEMNFLAPQELVEELGIYFLLFDRAGYGESDPNPRRTVKSEALDIEELAEQLQIGSKFYVIGVSMGSYPIWSCLKYIPHRLAGATLIVPVVNYRWPSLPQNLIREDYRRKLVQLALWFSNYAPVLLHWWVTQQWIPSTSVLEKNPLFFSPQDIEILKKIPGFPMLSKDRLRQQDVFDTLRRDFITGFGDWDFDPIQLRNPFPQNESSVHIWQGYEDKVVPFQLQRYISGKLPWIQYHEVPHGGHLIVHYSGLCEAVLRALLLGEEPLKLEQGLTDKAICYCTHHTRMVLSESDRIAYGSDGAKSDSPHPPQIQDQDSLKETSSFSPLAAAGQNSLLSLTLNEIQHKSGKSFGSMNMDEFLANLWSVDENQDSSQPNQHQPTK</sequence>
<evidence type="ECO:0000313" key="4">
    <source>
        <dbReference type="Proteomes" id="UP000467840"/>
    </source>
</evidence>
<dbReference type="Gene3D" id="3.40.50.1820">
    <property type="entry name" value="alpha/beta hydrolase"/>
    <property type="match status" value="1"/>
</dbReference>
<dbReference type="PANTHER" id="PTHR45763">
    <property type="entry name" value="HYDROLASE, ALPHA/BETA FOLD FAMILY PROTEIN, EXPRESSED-RELATED"/>
    <property type="match status" value="1"/>
</dbReference>
<protein>
    <recommendedName>
        <fullName evidence="2">AB hydrolase-1 domain-containing protein</fullName>
    </recommendedName>
</protein>
<dbReference type="SUPFAM" id="SSF53474">
    <property type="entry name" value="alpha/beta-Hydrolases"/>
    <property type="match status" value="1"/>
</dbReference>
<feature type="compositionally biased region" description="Polar residues" evidence="1">
    <location>
        <begin position="374"/>
        <end position="386"/>
    </location>
</feature>
<evidence type="ECO:0000259" key="2">
    <source>
        <dbReference type="Pfam" id="PF00561"/>
    </source>
</evidence>
<name>A0A6A6N9X0_HEVBR</name>
<dbReference type="AlphaFoldDB" id="A0A6A6N9X0"/>
<gene>
    <name evidence="3" type="ORF">GH714_000719</name>
</gene>
<feature type="domain" description="AB hydrolase-1" evidence="2">
    <location>
        <begin position="53"/>
        <end position="309"/>
    </location>
</feature>
<keyword evidence="4" id="KW-1185">Reference proteome</keyword>
<evidence type="ECO:0000256" key="1">
    <source>
        <dbReference type="SAM" id="MobiDB-lite"/>
    </source>
</evidence>
<comment type="caution">
    <text evidence="3">The sequence shown here is derived from an EMBL/GenBank/DDBJ whole genome shotgun (WGS) entry which is preliminary data.</text>
</comment>
<dbReference type="FunFam" id="3.40.50.1820:FF:000270">
    <property type="entry name" value="Alpha/beta-Hydrolases superfamily protein"/>
    <property type="match status" value="1"/>
</dbReference>